<dbReference type="EMBL" id="JAAOAM010000059">
    <property type="protein sequence ID" value="KAF5552629.1"/>
    <property type="molecule type" value="Genomic_DNA"/>
</dbReference>
<accession>A0A8H5JC55</accession>
<organism evidence="1 2">
    <name type="scientific">Fusarium mexicanum</name>
    <dbReference type="NCBI Taxonomy" id="751941"/>
    <lineage>
        <taxon>Eukaryota</taxon>
        <taxon>Fungi</taxon>
        <taxon>Dikarya</taxon>
        <taxon>Ascomycota</taxon>
        <taxon>Pezizomycotina</taxon>
        <taxon>Sordariomycetes</taxon>
        <taxon>Hypocreomycetidae</taxon>
        <taxon>Hypocreales</taxon>
        <taxon>Nectriaceae</taxon>
        <taxon>Fusarium</taxon>
        <taxon>Fusarium fujikuroi species complex</taxon>
    </lineage>
</organism>
<reference evidence="1 2" key="1">
    <citation type="submission" date="2020-05" db="EMBL/GenBank/DDBJ databases">
        <title>Identification and distribution of gene clusters putatively required for synthesis of sphingolipid metabolism inhibitors in phylogenetically diverse species of the filamentous fungus Fusarium.</title>
        <authorList>
            <person name="Kim H.-S."/>
            <person name="Busman M."/>
            <person name="Brown D.W."/>
            <person name="Divon H."/>
            <person name="Uhlig S."/>
            <person name="Proctor R.H."/>
        </authorList>
    </citation>
    <scope>NUCLEOTIDE SEQUENCE [LARGE SCALE GENOMIC DNA]</scope>
    <source>
        <strain evidence="1 2">NRRL 53147</strain>
    </source>
</reference>
<evidence type="ECO:0000313" key="1">
    <source>
        <dbReference type="EMBL" id="KAF5552629.1"/>
    </source>
</evidence>
<name>A0A8H5JC55_9HYPO</name>
<protein>
    <submittedName>
        <fullName evidence="1">Short chain dehydrogenase reductase family oxidoreductase</fullName>
    </submittedName>
</protein>
<gene>
    <name evidence="1" type="ORF">FMEXI_2780</name>
</gene>
<evidence type="ECO:0000313" key="2">
    <source>
        <dbReference type="Proteomes" id="UP000522262"/>
    </source>
</evidence>
<comment type="caution">
    <text evidence="1">The sequence shown here is derived from an EMBL/GenBank/DDBJ whole genome shotgun (WGS) entry which is preliminary data.</text>
</comment>
<sequence>MDNFTINVVVAADPFTKFLSHALAKSLLVTGLRASSAELLDNAVVYCATAEQNRCVEDYDEDNLAAGNIDPGGVNVTLTRL</sequence>
<dbReference type="AlphaFoldDB" id="A0A8H5JC55"/>
<dbReference type="Proteomes" id="UP000522262">
    <property type="component" value="Unassembled WGS sequence"/>
</dbReference>
<keyword evidence="2" id="KW-1185">Reference proteome</keyword>
<proteinExistence type="predicted"/>